<evidence type="ECO:0000313" key="3">
    <source>
        <dbReference type="Proteomes" id="UP000187406"/>
    </source>
</evidence>
<evidence type="ECO:0000313" key="2">
    <source>
        <dbReference type="EMBL" id="GAV87026.1"/>
    </source>
</evidence>
<dbReference type="Proteomes" id="UP000187406">
    <property type="component" value="Unassembled WGS sequence"/>
</dbReference>
<keyword evidence="3" id="KW-1185">Reference proteome</keyword>
<feature type="non-terminal residue" evidence="2">
    <location>
        <position position="1"/>
    </location>
</feature>
<dbReference type="EMBL" id="BDDD01004136">
    <property type="protein sequence ID" value="GAV87026.1"/>
    <property type="molecule type" value="Genomic_DNA"/>
</dbReference>
<dbReference type="InParanoid" id="A0A1Q3D3C7"/>
<proteinExistence type="predicted"/>
<organism evidence="2 3">
    <name type="scientific">Cephalotus follicularis</name>
    <name type="common">Albany pitcher plant</name>
    <dbReference type="NCBI Taxonomy" id="3775"/>
    <lineage>
        <taxon>Eukaryota</taxon>
        <taxon>Viridiplantae</taxon>
        <taxon>Streptophyta</taxon>
        <taxon>Embryophyta</taxon>
        <taxon>Tracheophyta</taxon>
        <taxon>Spermatophyta</taxon>
        <taxon>Magnoliopsida</taxon>
        <taxon>eudicotyledons</taxon>
        <taxon>Gunneridae</taxon>
        <taxon>Pentapetalae</taxon>
        <taxon>rosids</taxon>
        <taxon>fabids</taxon>
        <taxon>Oxalidales</taxon>
        <taxon>Cephalotaceae</taxon>
        <taxon>Cephalotus</taxon>
    </lineage>
</organism>
<accession>A0A1Q3D3C7</accession>
<feature type="region of interest" description="Disordered" evidence="1">
    <location>
        <begin position="13"/>
        <end position="33"/>
    </location>
</feature>
<name>A0A1Q3D3C7_CEPFO</name>
<evidence type="ECO:0000256" key="1">
    <source>
        <dbReference type="SAM" id="MobiDB-lite"/>
    </source>
</evidence>
<dbReference type="OrthoDB" id="1934635at2759"/>
<protein>
    <submittedName>
        <fullName evidence="2">Uncharacterized protein</fullName>
    </submittedName>
</protein>
<dbReference type="AlphaFoldDB" id="A0A1Q3D3C7"/>
<reference evidence="3" key="1">
    <citation type="submission" date="2016-04" db="EMBL/GenBank/DDBJ databases">
        <title>Cephalotus genome sequencing.</title>
        <authorList>
            <person name="Fukushima K."/>
            <person name="Hasebe M."/>
            <person name="Fang X."/>
        </authorList>
    </citation>
    <scope>NUCLEOTIDE SEQUENCE [LARGE SCALE GENOMIC DNA]</scope>
    <source>
        <strain evidence="3">cv. St1</strain>
    </source>
</reference>
<sequence>PIPNRHVQERPAIARFQQPAPAKESDDEDDCRYGLYQQQPTRRNRDYDDYRLKADIPAFNGCFYIEDSLDWISEVVPFFEMMVVLDDSMVKLIVFILKSGIVVWWDQLNTDRQI</sequence>
<comment type="caution">
    <text evidence="2">The sequence shown here is derived from an EMBL/GenBank/DDBJ whole genome shotgun (WGS) entry which is preliminary data.</text>
</comment>
<gene>
    <name evidence="2" type="ORF">CFOL_v3_30452</name>
</gene>